<keyword evidence="6" id="KW-0732">Signal</keyword>
<evidence type="ECO:0000256" key="3">
    <source>
        <dbReference type="ARBA" id="ARBA00022723"/>
    </source>
</evidence>
<keyword evidence="4" id="KW-0186">Copper</keyword>
<proteinExistence type="inferred from homology"/>
<dbReference type="InterPro" id="IPR036383">
    <property type="entry name" value="TSP1_rpt_sf"/>
</dbReference>
<comment type="subcellular location">
    <subcellularLocation>
        <location evidence="1">Melanosome membrane</location>
        <topology evidence="1">Single-pass type I membrane protein</topology>
    </subcellularLocation>
</comment>
<dbReference type="PANTHER" id="PTHR11474:SF126">
    <property type="entry name" value="TYROSINASE-LIKE PROTEIN TYR-1-RELATED"/>
    <property type="match status" value="1"/>
</dbReference>
<reference evidence="8 9" key="1">
    <citation type="submission" date="2024-02" db="EMBL/GenBank/DDBJ databases">
        <authorList>
            <person name="Daric V."/>
            <person name="Darras S."/>
        </authorList>
    </citation>
    <scope>NUCLEOTIDE SEQUENCE [LARGE SCALE GENOMIC DNA]</scope>
</reference>
<evidence type="ECO:0000313" key="9">
    <source>
        <dbReference type="Proteomes" id="UP001642483"/>
    </source>
</evidence>
<evidence type="ECO:0000313" key="8">
    <source>
        <dbReference type="EMBL" id="CAK8686100.1"/>
    </source>
</evidence>
<evidence type="ECO:0000259" key="7">
    <source>
        <dbReference type="PROSITE" id="PS00498"/>
    </source>
</evidence>
<keyword evidence="9" id="KW-1185">Reference proteome</keyword>
<dbReference type="PROSITE" id="PS00498">
    <property type="entry name" value="TYROSINASE_2"/>
    <property type="match status" value="1"/>
</dbReference>
<organism evidence="8 9">
    <name type="scientific">Clavelina lepadiformis</name>
    <name type="common">Light-bulb sea squirt</name>
    <name type="synonym">Ascidia lepadiformis</name>
    <dbReference type="NCBI Taxonomy" id="159417"/>
    <lineage>
        <taxon>Eukaryota</taxon>
        <taxon>Metazoa</taxon>
        <taxon>Chordata</taxon>
        <taxon>Tunicata</taxon>
        <taxon>Ascidiacea</taxon>
        <taxon>Aplousobranchia</taxon>
        <taxon>Clavelinidae</taxon>
        <taxon>Clavelina</taxon>
    </lineage>
</organism>
<keyword evidence="3" id="KW-0479">Metal-binding</keyword>
<dbReference type="Gene3D" id="1.10.1280.10">
    <property type="entry name" value="Di-copper center containing domain from catechol oxidase"/>
    <property type="match status" value="1"/>
</dbReference>
<dbReference type="InterPro" id="IPR050316">
    <property type="entry name" value="Tyrosinase/Hemocyanin"/>
</dbReference>
<evidence type="ECO:0000256" key="2">
    <source>
        <dbReference type="ARBA" id="ARBA00009928"/>
    </source>
</evidence>
<dbReference type="PRINTS" id="PR00092">
    <property type="entry name" value="TYROSINASE"/>
</dbReference>
<evidence type="ECO:0000256" key="4">
    <source>
        <dbReference type="ARBA" id="ARBA00023008"/>
    </source>
</evidence>
<protein>
    <recommendedName>
        <fullName evidence="7">Tyrosinase copper-binding domain-containing protein</fullName>
    </recommendedName>
</protein>
<dbReference type="EMBL" id="CAWYQH010000101">
    <property type="protein sequence ID" value="CAK8686100.1"/>
    <property type="molecule type" value="Genomic_DNA"/>
</dbReference>
<dbReference type="Proteomes" id="UP001642483">
    <property type="component" value="Unassembled WGS sequence"/>
</dbReference>
<evidence type="ECO:0000256" key="6">
    <source>
        <dbReference type="SAM" id="SignalP"/>
    </source>
</evidence>
<feature type="chain" id="PRO_5045391372" description="Tyrosinase copper-binding domain-containing protein" evidence="6">
    <location>
        <begin position="17"/>
        <end position="520"/>
    </location>
</feature>
<dbReference type="Pfam" id="PF00264">
    <property type="entry name" value="Tyrosinase"/>
    <property type="match status" value="1"/>
</dbReference>
<dbReference type="SUPFAM" id="SSF82895">
    <property type="entry name" value="TSP-1 type 1 repeat"/>
    <property type="match status" value="1"/>
</dbReference>
<comment type="caution">
    <text evidence="8">The sequence shown here is derived from an EMBL/GenBank/DDBJ whole genome shotgun (WGS) entry which is preliminary data.</text>
</comment>
<dbReference type="SUPFAM" id="SSF48056">
    <property type="entry name" value="Di-copper centre-containing domain"/>
    <property type="match status" value="1"/>
</dbReference>
<dbReference type="PANTHER" id="PTHR11474">
    <property type="entry name" value="TYROSINASE FAMILY MEMBER"/>
    <property type="match status" value="1"/>
</dbReference>
<gene>
    <name evidence="8" type="ORF">CVLEPA_LOCUS18009</name>
</gene>
<accession>A0ABP0G7M0</accession>
<keyword evidence="5" id="KW-0470">Melanin biosynthesis</keyword>
<feature type="domain" description="Tyrosinase copper-binding" evidence="7">
    <location>
        <begin position="368"/>
        <end position="379"/>
    </location>
</feature>
<comment type="similarity">
    <text evidence="2">Belongs to the tyrosinase family.</text>
</comment>
<dbReference type="InterPro" id="IPR002227">
    <property type="entry name" value="Tyrosinase_Cu-bd"/>
</dbReference>
<feature type="signal peptide" evidence="6">
    <location>
        <begin position="1"/>
        <end position="16"/>
    </location>
</feature>
<name>A0ABP0G7M0_CLALP</name>
<evidence type="ECO:0000256" key="5">
    <source>
        <dbReference type="ARBA" id="ARBA00023101"/>
    </source>
</evidence>
<evidence type="ECO:0000256" key="1">
    <source>
        <dbReference type="ARBA" id="ARBA00004573"/>
    </source>
</evidence>
<dbReference type="InterPro" id="IPR008922">
    <property type="entry name" value="Di-copper_centre_dom_sf"/>
</dbReference>
<sequence>MKRLFVLLLLLLMVLGAQLDAVTSQWRDFNKLSPQLKLRSFLPFLSDVDCKVQSKDGIFCNTKCSQHKIIDEDGCCRCICDRGYSLQEDRTSCVQSGWGEWSSWTRCITSDWGGLQQRTRTCLTGGRVTNGRCKDEGSQWKSCSEVKRGFRIRKNIRYLNDEELHDILQAFAKFKNDPTEHGYLHISGWHGWPFVCPWNKAYKNENKTHCSWHHHPLFLSWHRLFAVQFELGLNRYLKNKTLGLPYWDWMEDGWTNLPDLVRLPTIFDPVLGKIIKNPFFRTFIPSHPKYKNKTLYNYRHVDGRGIHNYKLLLRSMLLTMNMPNYATFDDWLERVHDQIHTCICPPYRQALVEECYYSMANVPFAAFDPVFLLHHSQLDRLFVLYRELHELAGDQDWTEESFVGSYKESNGALHPEVLGAFHWPLSPFSNVTMNSNPVTSNNGVWTVASAFHHEQLFGYKYESLDIGGHSWQGLLTDTQLRHKDATRQNPRLGFISNAAPSFGFVSTSNVHFVSKNCTIP</sequence>